<reference evidence="3 4" key="1">
    <citation type="submission" date="2020-10" db="EMBL/GenBank/DDBJ databases">
        <title>The Coptis chinensis genome and diversification of protoberbering-type alkaloids.</title>
        <authorList>
            <person name="Wang B."/>
            <person name="Shu S."/>
            <person name="Song C."/>
            <person name="Liu Y."/>
        </authorList>
    </citation>
    <scope>NUCLEOTIDE SEQUENCE [LARGE SCALE GENOMIC DNA]</scope>
    <source>
        <strain evidence="3">HL-2020</strain>
        <tissue evidence="3">Leaf</tissue>
    </source>
</reference>
<dbReference type="EMBL" id="JADFTS010000006">
    <property type="protein sequence ID" value="KAF9600816.1"/>
    <property type="molecule type" value="Genomic_DNA"/>
</dbReference>
<dbReference type="GO" id="GO:0008479">
    <property type="term" value="F:tRNA-guanosine(34) queuine transglycosylase activity"/>
    <property type="evidence" value="ECO:0007669"/>
    <property type="project" value="TreeGrafter"/>
</dbReference>
<dbReference type="OrthoDB" id="10249838at2759"/>
<organism evidence="3 4">
    <name type="scientific">Coptis chinensis</name>
    <dbReference type="NCBI Taxonomy" id="261450"/>
    <lineage>
        <taxon>Eukaryota</taxon>
        <taxon>Viridiplantae</taxon>
        <taxon>Streptophyta</taxon>
        <taxon>Embryophyta</taxon>
        <taxon>Tracheophyta</taxon>
        <taxon>Spermatophyta</taxon>
        <taxon>Magnoliopsida</taxon>
        <taxon>Ranunculales</taxon>
        <taxon>Ranunculaceae</taxon>
        <taxon>Coptidoideae</taxon>
        <taxon>Coptis</taxon>
    </lineage>
</organism>
<gene>
    <name evidence="3" type="ORF">IFM89_013051</name>
</gene>
<dbReference type="InterPro" id="IPR002616">
    <property type="entry name" value="tRNA_ribo_trans-like"/>
</dbReference>
<evidence type="ECO:0000256" key="1">
    <source>
        <dbReference type="ARBA" id="ARBA00022833"/>
    </source>
</evidence>
<name>A0A835HKW5_9MAGN</name>
<evidence type="ECO:0000313" key="4">
    <source>
        <dbReference type="Proteomes" id="UP000631114"/>
    </source>
</evidence>
<dbReference type="Proteomes" id="UP000631114">
    <property type="component" value="Unassembled WGS sequence"/>
</dbReference>
<keyword evidence="1" id="KW-0862">Zinc</keyword>
<accession>A0A835HKW5</accession>
<dbReference type="InterPro" id="IPR036511">
    <property type="entry name" value="TGT-like_sf"/>
</dbReference>
<dbReference type="Pfam" id="PF01702">
    <property type="entry name" value="TGT"/>
    <property type="match status" value="1"/>
</dbReference>
<dbReference type="PANTHER" id="PTHR43530:SF1">
    <property type="entry name" value="QUEUINE TRNA-RIBOSYLTRANSFERASE CATALYTIC SUBUNIT 1"/>
    <property type="match status" value="1"/>
</dbReference>
<dbReference type="Gene3D" id="3.20.20.105">
    <property type="entry name" value="Queuine tRNA-ribosyltransferase-like"/>
    <property type="match status" value="1"/>
</dbReference>
<feature type="domain" description="tRNA-guanine(15) transglycosylase-like" evidence="2">
    <location>
        <begin position="38"/>
        <end position="181"/>
    </location>
</feature>
<dbReference type="SUPFAM" id="SSF51713">
    <property type="entry name" value="tRNA-guanine transglycosylase"/>
    <property type="match status" value="1"/>
</dbReference>
<feature type="non-terminal residue" evidence="3">
    <location>
        <position position="228"/>
    </location>
</feature>
<dbReference type="AlphaFoldDB" id="A0A835HKW5"/>
<evidence type="ECO:0000313" key="3">
    <source>
        <dbReference type="EMBL" id="KAF9600816.1"/>
    </source>
</evidence>
<keyword evidence="4" id="KW-1185">Reference proteome</keyword>
<dbReference type="GO" id="GO:0005829">
    <property type="term" value="C:cytosol"/>
    <property type="evidence" value="ECO:0007669"/>
    <property type="project" value="TreeGrafter"/>
</dbReference>
<dbReference type="PANTHER" id="PTHR43530">
    <property type="entry name" value="QUEUINE TRNA-RIBOSYLTRANSFERASE CATALYTIC SUBUNIT 1"/>
    <property type="match status" value="1"/>
</dbReference>
<dbReference type="NCBIfam" id="TIGR00449">
    <property type="entry name" value="tgt_general"/>
    <property type="match status" value="1"/>
</dbReference>
<sequence length="228" mass="25166">VSLLHLADITEQGVTFQLCLLLIFRLLTTFHFHPMTPHKRPNEQNLFGIVQGGLDPVQITLLLMFSRHVLIPEIYVLEAWLIAIYLDIYAIGGLAGGEDNDSIWRVVAQCTAALPDDKPRYVMGVGYPLDIVGADMYDCVYPTRTARFGTALVPEVGGTETKAQGNMADDARPIDPTCTCMGLAHVQSSAAVSRVCSPSLLVISNFLVDNICLFVDFCKKWYFTVHTS</sequence>
<proteinExistence type="predicted"/>
<comment type="caution">
    <text evidence="3">The sequence shown here is derived from an EMBL/GenBank/DDBJ whole genome shotgun (WGS) entry which is preliminary data.</text>
</comment>
<dbReference type="GO" id="GO:0006400">
    <property type="term" value="P:tRNA modification"/>
    <property type="evidence" value="ECO:0007669"/>
    <property type="project" value="InterPro"/>
</dbReference>
<evidence type="ECO:0000259" key="2">
    <source>
        <dbReference type="Pfam" id="PF01702"/>
    </source>
</evidence>
<protein>
    <recommendedName>
        <fullName evidence="2">tRNA-guanine(15) transglycosylase-like domain-containing protein</fullName>
    </recommendedName>
</protein>